<dbReference type="GO" id="GO:0052913">
    <property type="term" value="F:16S rRNA (guanine(966)-N(2))-methyltransferase activity"/>
    <property type="evidence" value="ECO:0007669"/>
    <property type="project" value="UniProtKB-EC"/>
</dbReference>
<dbReference type="Gene3D" id="3.40.50.150">
    <property type="entry name" value="Vaccinia Virus protein VP39"/>
    <property type="match status" value="1"/>
</dbReference>
<dbReference type="PIRSF" id="PIRSF004553">
    <property type="entry name" value="CHP00095"/>
    <property type="match status" value="1"/>
</dbReference>
<name>A0ABW4LJW8_9MICO</name>
<keyword evidence="1 3" id="KW-0489">Methyltransferase</keyword>
<accession>A0ABW4LJW8</accession>
<proteinExistence type="predicted"/>
<dbReference type="SUPFAM" id="SSF53335">
    <property type="entry name" value="S-adenosyl-L-methionine-dependent methyltransferases"/>
    <property type="match status" value="1"/>
</dbReference>
<dbReference type="PROSITE" id="PS00092">
    <property type="entry name" value="N6_MTASE"/>
    <property type="match status" value="1"/>
</dbReference>
<comment type="caution">
    <text evidence="3">The sequence shown here is derived from an EMBL/GenBank/DDBJ whole genome shotgun (WGS) entry which is preliminary data.</text>
</comment>
<reference evidence="4" key="1">
    <citation type="journal article" date="2019" name="Int. J. Syst. Evol. Microbiol.">
        <title>The Global Catalogue of Microorganisms (GCM) 10K type strain sequencing project: providing services to taxonomists for standard genome sequencing and annotation.</title>
        <authorList>
            <consortium name="The Broad Institute Genomics Platform"/>
            <consortium name="The Broad Institute Genome Sequencing Center for Infectious Disease"/>
            <person name="Wu L."/>
            <person name="Ma J."/>
        </authorList>
    </citation>
    <scope>NUCLEOTIDE SEQUENCE [LARGE SCALE GENOMIC DNA]</scope>
    <source>
        <strain evidence="4">CGMCC 1.12471</strain>
    </source>
</reference>
<keyword evidence="2 3" id="KW-0808">Transferase</keyword>
<dbReference type="InterPro" id="IPR004398">
    <property type="entry name" value="RNA_MeTrfase_RsmD"/>
</dbReference>
<evidence type="ECO:0000313" key="4">
    <source>
        <dbReference type="Proteomes" id="UP001597347"/>
    </source>
</evidence>
<gene>
    <name evidence="3" type="primary">rsmD</name>
    <name evidence="3" type="ORF">ACFSBI_13085</name>
</gene>
<dbReference type="Proteomes" id="UP001597347">
    <property type="component" value="Unassembled WGS sequence"/>
</dbReference>
<evidence type="ECO:0000256" key="1">
    <source>
        <dbReference type="ARBA" id="ARBA00022603"/>
    </source>
</evidence>
<dbReference type="RefSeq" id="WP_377935629.1">
    <property type="nucleotide sequence ID" value="NZ_JBHUEA010000021.1"/>
</dbReference>
<evidence type="ECO:0000313" key="3">
    <source>
        <dbReference type="EMBL" id="MFD1722486.1"/>
    </source>
</evidence>
<dbReference type="CDD" id="cd02440">
    <property type="entry name" value="AdoMet_MTases"/>
    <property type="match status" value="1"/>
</dbReference>
<dbReference type="EC" id="2.1.1.171" evidence="3"/>
<dbReference type="PANTHER" id="PTHR43542:SF1">
    <property type="entry name" value="METHYLTRANSFERASE"/>
    <property type="match status" value="1"/>
</dbReference>
<organism evidence="3 4">
    <name type="scientific">Amnibacterium endophyticum</name>
    <dbReference type="NCBI Taxonomy" id="2109337"/>
    <lineage>
        <taxon>Bacteria</taxon>
        <taxon>Bacillati</taxon>
        <taxon>Actinomycetota</taxon>
        <taxon>Actinomycetes</taxon>
        <taxon>Micrococcales</taxon>
        <taxon>Microbacteriaceae</taxon>
        <taxon>Amnibacterium</taxon>
    </lineage>
</organism>
<dbReference type="InterPro" id="IPR029063">
    <property type="entry name" value="SAM-dependent_MTases_sf"/>
</dbReference>
<protein>
    <submittedName>
        <fullName evidence="3">16S rRNA (Guanine(966)-N(2))-methyltransferase RsmD</fullName>
        <ecNumber evidence="3">2.1.1.171</ecNumber>
    </submittedName>
</protein>
<sequence>MPRIVAGWAGSLQLAVPPDGTRPTSDRTREALFSMLEARDAVDGAAVLDLYAGSGALGLESLSRGAASAVLVERAPRAARVIRENVARLRRAAPAPLDVRVAQQAARAFLAAPGGAFDLVLSDPPYDLAEADVAADLVALLPHLTAEPLVLLERSVRSPAPVLPDGLVLERTRTYGDTAVHLLVRG</sequence>
<evidence type="ECO:0000256" key="2">
    <source>
        <dbReference type="ARBA" id="ARBA00022679"/>
    </source>
</evidence>
<dbReference type="InterPro" id="IPR002052">
    <property type="entry name" value="DNA_methylase_N6_adenine_CS"/>
</dbReference>
<dbReference type="NCBIfam" id="TIGR00095">
    <property type="entry name" value="16S rRNA (guanine(966)-N(2))-methyltransferase RsmD"/>
    <property type="match status" value="1"/>
</dbReference>
<dbReference type="EMBL" id="JBHUEA010000021">
    <property type="protein sequence ID" value="MFD1722486.1"/>
    <property type="molecule type" value="Genomic_DNA"/>
</dbReference>
<keyword evidence="4" id="KW-1185">Reference proteome</keyword>
<dbReference type="Pfam" id="PF03602">
    <property type="entry name" value="Cons_hypoth95"/>
    <property type="match status" value="1"/>
</dbReference>
<dbReference type="PANTHER" id="PTHR43542">
    <property type="entry name" value="METHYLTRANSFERASE"/>
    <property type="match status" value="1"/>
</dbReference>